<dbReference type="InterPro" id="IPR036649">
    <property type="entry name" value="Pyrophosphatase_sf"/>
</dbReference>
<evidence type="ECO:0000256" key="3">
    <source>
        <dbReference type="ARBA" id="ARBA00012146"/>
    </source>
</evidence>
<evidence type="ECO:0000256" key="6">
    <source>
        <dbReference type="ARBA" id="ARBA00022842"/>
    </source>
</evidence>
<dbReference type="InterPro" id="IPR008162">
    <property type="entry name" value="Pyrophosphatase"/>
</dbReference>
<name>A0ABR3XDN5_9EURO</name>
<dbReference type="EC" id="3.6.1.1" evidence="3"/>
<dbReference type="SUPFAM" id="SSF50324">
    <property type="entry name" value="Inorganic pyrophosphatase"/>
    <property type="match status" value="1"/>
</dbReference>
<sequence length="176" mass="19599">MDNRFHVNVIGEADPAGSRIFFEEEGRRISPWHDIPLFVNEKDGLLNMVVEIPKGTSAKLETYESPDMIDDKTGVQGDDDPLDVCEIGNEPAYPGEVKVVKVLGAIAILDQGQTDWKIIAVDTYDPLHSKLGDISDVETHLPGFLEKLKEWYCLYKIPEGKPPNELALGGQLQDRP</sequence>
<comment type="cofactor">
    <cofactor evidence="1">
        <name>Mg(2+)</name>
        <dbReference type="ChEBI" id="CHEBI:18420"/>
    </cofactor>
</comment>
<evidence type="ECO:0000256" key="1">
    <source>
        <dbReference type="ARBA" id="ARBA00001946"/>
    </source>
</evidence>
<evidence type="ECO:0000313" key="8">
    <source>
        <dbReference type="Proteomes" id="UP001583193"/>
    </source>
</evidence>
<dbReference type="Proteomes" id="UP001583193">
    <property type="component" value="Unassembled WGS sequence"/>
</dbReference>
<proteinExistence type="inferred from homology"/>
<dbReference type="PANTHER" id="PTHR10286">
    <property type="entry name" value="INORGANIC PYROPHOSPHATASE"/>
    <property type="match status" value="1"/>
</dbReference>
<dbReference type="Gene3D" id="3.90.80.10">
    <property type="entry name" value="Inorganic pyrophosphatase"/>
    <property type="match status" value="2"/>
</dbReference>
<gene>
    <name evidence="7" type="ORF">Plec18167_005977</name>
</gene>
<dbReference type="PROSITE" id="PS00387">
    <property type="entry name" value="PPASE"/>
    <property type="match status" value="1"/>
</dbReference>
<keyword evidence="8" id="KW-1185">Reference proteome</keyword>
<organism evidence="7 8">
    <name type="scientific">Paecilomyces lecythidis</name>
    <dbReference type="NCBI Taxonomy" id="3004212"/>
    <lineage>
        <taxon>Eukaryota</taxon>
        <taxon>Fungi</taxon>
        <taxon>Dikarya</taxon>
        <taxon>Ascomycota</taxon>
        <taxon>Pezizomycotina</taxon>
        <taxon>Eurotiomycetes</taxon>
        <taxon>Eurotiomycetidae</taxon>
        <taxon>Eurotiales</taxon>
        <taxon>Thermoascaceae</taxon>
        <taxon>Paecilomyces</taxon>
    </lineage>
</organism>
<keyword evidence="4" id="KW-0479">Metal-binding</keyword>
<accession>A0ABR3XDN5</accession>
<comment type="caution">
    <text evidence="7">The sequence shown here is derived from an EMBL/GenBank/DDBJ whole genome shotgun (WGS) entry which is preliminary data.</text>
</comment>
<comment type="similarity">
    <text evidence="2">Belongs to the PPase family.</text>
</comment>
<evidence type="ECO:0000256" key="5">
    <source>
        <dbReference type="ARBA" id="ARBA00022801"/>
    </source>
</evidence>
<dbReference type="Pfam" id="PF00719">
    <property type="entry name" value="Pyrophosphatase"/>
    <property type="match status" value="1"/>
</dbReference>
<reference evidence="7 8" key="1">
    <citation type="journal article" date="2024" name="IMA Fungus">
        <title>IMA Genome - F19 : A genome assembly and annotation guide to empower mycologists, including annotated draft genome sequences of Ceratocystis pirilliformis, Diaporthe australafricana, Fusarium ophioides, Paecilomyces lecythidis, and Sporothrix stenoceras.</title>
        <authorList>
            <person name="Aylward J."/>
            <person name="Wilson A.M."/>
            <person name="Visagie C.M."/>
            <person name="Spraker J."/>
            <person name="Barnes I."/>
            <person name="Buitendag C."/>
            <person name="Ceriani C."/>
            <person name="Del Mar Angel L."/>
            <person name="du Plessis D."/>
            <person name="Fuchs T."/>
            <person name="Gasser K."/>
            <person name="Kramer D."/>
            <person name="Li W."/>
            <person name="Munsamy K."/>
            <person name="Piso A."/>
            <person name="Price J.L."/>
            <person name="Sonnekus B."/>
            <person name="Thomas C."/>
            <person name="van der Nest A."/>
            <person name="van Dijk A."/>
            <person name="van Heerden A."/>
            <person name="van Vuuren N."/>
            <person name="Yilmaz N."/>
            <person name="Duong T.A."/>
            <person name="van der Merwe N.A."/>
            <person name="Wingfield M.J."/>
            <person name="Wingfield B.D."/>
        </authorList>
    </citation>
    <scope>NUCLEOTIDE SEQUENCE [LARGE SCALE GENOMIC DNA]</scope>
    <source>
        <strain evidence="7 8">CMW 18167</strain>
    </source>
</reference>
<evidence type="ECO:0000256" key="2">
    <source>
        <dbReference type="ARBA" id="ARBA00006220"/>
    </source>
</evidence>
<protein>
    <recommendedName>
        <fullName evidence="3">inorganic diphosphatase</fullName>
        <ecNumber evidence="3">3.6.1.1</ecNumber>
    </recommendedName>
</protein>
<evidence type="ECO:0000256" key="4">
    <source>
        <dbReference type="ARBA" id="ARBA00022723"/>
    </source>
</evidence>
<dbReference type="EMBL" id="JAVDPF010000020">
    <property type="protein sequence ID" value="KAL1874044.1"/>
    <property type="molecule type" value="Genomic_DNA"/>
</dbReference>
<evidence type="ECO:0000313" key="7">
    <source>
        <dbReference type="EMBL" id="KAL1874044.1"/>
    </source>
</evidence>
<keyword evidence="5" id="KW-0378">Hydrolase</keyword>
<keyword evidence="6" id="KW-0460">Magnesium</keyword>